<reference evidence="10 11" key="1">
    <citation type="journal article" date="2018" name="Plant J.">
        <title>Genome sequences of Chlorella sorokiniana UTEX 1602 and Micractinium conductrix SAG 241.80: implications to maltose excretion by a green alga.</title>
        <authorList>
            <person name="Arriola M.B."/>
            <person name="Velmurugan N."/>
            <person name="Zhang Y."/>
            <person name="Plunkett M.H."/>
            <person name="Hondzo H."/>
            <person name="Barney B.M."/>
        </authorList>
    </citation>
    <scope>NUCLEOTIDE SEQUENCE [LARGE SCALE GENOMIC DNA]</scope>
    <source>
        <strain evidence="11">UTEX 1602</strain>
    </source>
</reference>
<evidence type="ECO:0000259" key="9">
    <source>
        <dbReference type="PROSITE" id="PS52002"/>
    </source>
</evidence>
<keyword evidence="4" id="KW-0747">Spliceosome</keyword>
<accession>A0A2P6TLH5</accession>
<dbReference type="AlphaFoldDB" id="A0A2P6TLH5"/>
<evidence type="ECO:0000256" key="3">
    <source>
        <dbReference type="ARBA" id="ARBA00022664"/>
    </source>
</evidence>
<evidence type="ECO:0000256" key="1">
    <source>
        <dbReference type="ARBA" id="ARBA00004123"/>
    </source>
</evidence>
<comment type="caution">
    <text evidence="10">The sequence shown here is derived from an EMBL/GenBank/DDBJ whole genome shotgun (WGS) entry which is preliminary data.</text>
</comment>
<gene>
    <name evidence="10" type="ORF">C2E21_6314</name>
</gene>
<dbReference type="InterPro" id="IPR044641">
    <property type="entry name" value="Lsm7/SmG-like"/>
</dbReference>
<evidence type="ECO:0000313" key="10">
    <source>
        <dbReference type="EMBL" id="PRW45143.1"/>
    </source>
</evidence>
<dbReference type="STRING" id="3076.A0A2P6TLH5"/>
<keyword evidence="3" id="KW-0507">mRNA processing</keyword>
<dbReference type="OrthoDB" id="2146at2759"/>
<dbReference type="GO" id="GO:0000956">
    <property type="term" value="P:nuclear-transcribed mRNA catabolic process"/>
    <property type="evidence" value="ECO:0007669"/>
    <property type="project" value="InterPro"/>
</dbReference>
<dbReference type="Pfam" id="PF01423">
    <property type="entry name" value="LSM"/>
    <property type="match status" value="1"/>
</dbReference>
<dbReference type="EMBL" id="LHPG02000012">
    <property type="protein sequence ID" value="PRW45143.1"/>
    <property type="molecule type" value="Genomic_DNA"/>
</dbReference>
<dbReference type="PIRSF" id="PIRSF037188">
    <property type="entry name" value="U6_snRNA_Lsm7"/>
    <property type="match status" value="1"/>
</dbReference>
<proteinExistence type="inferred from homology"/>
<evidence type="ECO:0000256" key="8">
    <source>
        <dbReference type="ARBA" id="ARBA00023274"/>
    </source>
</evidence>
<dbReference type="SUPFAM" id="SSF50182">
    <property type="entry name" value="Sm-like ribonucleoproteins"/>
    <property type="match status" value="1"/>
</dbReference>
<dbReference type="GO" id="GO:1990726">
    <property type="term" value="C:Lsm1-7-Pat1 complex"/>
    <property type="evidence" value="ECO:0007669"/>
    <property type="project" value="TreeGrafter"/>
</dbReference>
<dbReference type="GO" id="GO:0000398">
    <property type="term" value="P:mRNA splicing, via spliceosome"/>
    <property type="evidence" value="ECO:0007669"/>
    <property type="project" value="InterPro"/>
</dbReference>
<dbReference type="CDD" id="cd01729">
    <property type="entry name" value="LSm7"/>
    <property type="match status" value="1"/>
</dbReference>
<comment type="subcellular location">
    <subcellularLocation>
        <location evidence="1">Nucleus</location>
    </subcellularLocation>
</comment>
<dbReference type="FunFam" id="2.30.30.100:FF:000034">
    <property type="entry name" value="sm-like protein LSM7"/>
    <property type="match status" value="1"/>
</dbReference>
<evidence type="ECO:0000313" key="11">
    <source>
        <dbReference type="Proteomes" id="UP000239899"/>
    </source>
</evidence>
<sequence>MSGPRGKESALDLAKFVDKSIRVKLAGGREVVGVLKGYDQLMNLVLDEAAVEFLRDPEDPLRVTDQTRPMGLLVCRGTSVMLVVPTSGTEEIANPFAQEGMEA</sequence>
<dbReference type="PROSITE" id="PS52002">
    <property type="entry name" value="SM"/>
    <property type="match status" value="1"/>
</dbReference>
<dbReference type="PANTHER" id="PTHR10553">
    <property type="entry name" value="SMALL NUCLEAR RIBONUCLEOPROTEIN"/>
    <property type="match status" value="1"/>
</dbReference>
<dbReference type="InterPro" id="IPR047575">
    <property type="entry name" value="Sm"/>
</dbReference>
<dbReference type="InterPro" id="IPR010920">
    <property type="entry name" value="LSM_dom_sf"/>
</dbReference>
<protein>
    <submittedName>
        <fullName evidence="10">Sm LSM7</fullName>
    </submittedName>
</protein>
<organism evidence="10 11">
    <name type="scientific">Chlorella sorokiniana</name>
    <name type="common">Freshwater green alga</name>
    <dbReference type="NCBI Taxonomy" id="3076"/>
    <lineage>
        <taxon>Eukaryota</taxon>
        <taxon>Viridiplantae</taxon>
        <taxon>Chlorophyta</taxon>
        <taxon>core chlorophytes</taxon>
        <taxon>Trebouxiophyceae</taxon>
        <taxon>Chlorellales</taxon>
        <taxon>Chlorellaceae</taxon>
        <taxon>Chlorella clade</taxon>
        <taxon>Chlorella</taxon>
    </lineage>
</organism>
<evidence type="ECO:0000256" key="5">
    <source>
        <dbReference type="ARBA" id="ARBA00022884"/>
    </source>
</evidence>
<dbReference type="GO" id="GO:0003723">
    <property type="term" value="F:RNA binding"/>
    <property type="evidence" value="ECO:0007669"/>
    <property type="project" value="UniProtKB-KW"/>
</dbReference>
<dbReference type="Gene3D" id="2.30.30.100">
    <property type="match status" value="1"/>
</dbReference>
<dbReference type="PANTHER" id="PTHR10553:SF5">
    <property type="entry name" value="U6 SNRNA-ASSOCIATED SM-LIKE PROTEIN LSM7"/>
    <property type="match status" value="1"/>
</dbReference>
<keyword evidence="8" id="KW-0687">Ribonucleoprotein</keyword>
<name>A0A2P6TLH5_CHLSO</name>
<evidence type="ECO:0000256" key="6">
    <source>
        <dbReference type="ARBA" id="ARBA00023187"/>
    </source>
</evidence>
<keyword evidence="5" id="KW-0694">RNA-binding</keyword>
<dbReference type="SMART" id="SM00651">
    <property type="entry name" value="Sm"/>
    <property type="match status" value="1"/>
</dbReference>
<dbReference type="Proteomes" id="UP000239899">
    <property type="component" value="Unassembled WGS sequence"/>
</dbReference>
<evidence type="ECO:0000256" key="2">
    <source>
        <dbReference type="ARBA" id="ARBA00006850"/>
    </source>
</evidence>
<evidence type="ECO:0000256" key="4">
    <source>
        <dbReference type="ARBA" id="ARBA00022728"/>
    </source>
</evidence>
<keyword evidence="7" id="KW-0539">Nucleus</keyword>
<dbReference type="GO" id="GO:0005689">
    <property type="term" value="C:U12-type spliceosomal complex"/>
    <property type="evidence" value="ECO:0007669"/>
    <property type="project" value="TreeGrafter"/>
</dbReference>
<comment type="similarity">
    <text evidence="2">Belongs to the snRNP Sm proteins family.</text>
</comment>
<dbReference type="InterPro" id="IPR017132">
    <property type="entry name" value="Lsm7"/>
</dbReference>
<keyword evidence="11" id="KW-1185">Reference proteome</keyword>
<evidence type="ECO:0000256" key="7">
    <source>
        <dbReference type="ARBA" id="ARBA00023242"/>
    </source>
</evidence>
<dbReference type="GO" id="GO:0005688">
    <property type="term" value="C:U6 snRNP"/>
    <property type="evidence" value="ECO:0007669"/>
    <property type="project" value="TreeGrafter"/>
</dbReference>
<dbReference type="GO" id="GO:0071013">
    <property type="term" value="C:catalytic step 2 spliceosome"/>
    <property type="evidence" value="ECO:0007669"/>
    <property type="project" value="TreeGrafter"/>
</dbReference>
<dbReference type="GO" id="GO:0097526">
    <property type="term" value="C:spliceosomal tri-snRNP complex"/>
    <property type="evidence" value="ECO:0007669"/>
    <property type="project" value="TreeGrafter"/>
</dbReference>
<dbReference type="InterPro" id="IPR001163">
    <property type="entry name" value="Sm_dom_euk/arc"/>
</dbReference>
<feature type="domain" description="Sm" evidence="9">
    <location>
        <begin position="8"/>
        <end position="89"/>
    </location>
</feature>
<dbReference type="GO" id="GO:0071004">
    <property type="term" value="C:U2-type prespliceosome"/>
    <property type="evidence" value="ECO:0007669"/>
    <property type="project" value="TreeGrafter"/>
</dbReference>
<keyword evidence="6" id="KW-0508">mRNA splicing</keyword>